<feature type="transmembrane region" description="Helical" evidence="1">
    <location>
        <begin position="93"/>
        <end position="112"/>
    </location>
</feature>
<dbReference type="AlphaFoldDB" id="A0A256FT35"/>
<proteinExistence type="predicted"/>
<evidence type="ECO:0000256" key="1">
    <source>
        <dbReference type="SAM" id="Phobius"/>
    </source>
</evidence>
<organism evidence="2 3">
    <name type="scientific">Brucella thiophenivorans</name>
    <dbReference type="NCBI Taxonomy" id="571255"/>
    <lineage>
        <taxon>Bacteria</taxon>
        <taxon>Pseudomonadati</taxon>
        <taxon>Pseudomonadota</taxon>
        <taxon>Alphaproteobacteria</taxon>
        <taxon>Hyphomicrobiales</taxon>
        <taxon>Brucellaceae</taxon>
        <taxon>Brucella/Ochrobactrum group</taxon>
        <taxon>Brucella</taxon>
    </lineage>
</organism>
<gene>
    <name evidence="2" type="ORF">CEV31_4328</name>
</gene>
<dbReference type="OrthoDB" id="7915646at2"/>
<reference evidence="2 3" key="1">
    <citation type="submission" date="2017-07" db="EMBL/GenBank/DDBJ databases">
        <title>Phylogenetic study on the rhizospheric bacterium Ochrobactrum sp. A44.</title>
        <authorList>
            <person name="Krzyzanowska D.M."/>
            <person name="Ossowicki A."/>
            <person name="Rajewska M."/>
            <person name="Maciag T."/>
            <person name="Kaczynski Z."/>
            <person name="Czerwicka M."/>
            <person name="Jafra S."/>
        </authorList>
    </citation>
    <scope>NUCLEOTIDE SEQUENCE [LARGE SCALE GENOMIC DNA]</scope>
    <source>
        <strain evidence="2 3">DSM 7216</strain>
    </source>
</reference>
<evidence type="ECO:0000313" key="2">
    <source>
        <dbReference type="EMBL" id="OYR17601.1"/>
    </source>
</evidence>
<accession>A0A256FT35</accession>
<feature type="transmembrane region" description="Helical" evidence="1">
    <location>
        <begin position="118"/>
        <end position="138"/>
    </location>
</feature>
<keyword evidence="1" id="KW-0472">Membrane</keyword>
<protein>
    <submittedName>
        <fullName evidence="2">Uncharacterized protein</fullName>
    </submittedName>
</protein>
<dbReference type="Proteomes" id="UP000215590">
    <property type="component" value="Unassembled WGS sequence"/>
</dbReference>
<name>A0A256FT35_9HYPH</name>
<evidence type="ECO:0000313" key="3">
    <source>
        <dbReference type="Proteomes" id="UP000215590"/>
    </source>
</evidence>
<dbReference type="EMBL" id="NNRJ01000031">
    <property type="protein sequence ID" value="OYR17601.1"/>
    <property type="molecule type" value="Genomic_DNA"/>
</dbReference>
<keyword evidence="1" id="KW-0812">Transmembrane</keyword>
<sequence>MSKKEKKERLGIVKRYFAWRASNYKDIGRGAKAGYDAAKPGLNAFRVYKTKEEGGFAFQDADGGRERFNTLLDGHGEKVILEALHKWERELNVFRLSAFGCLLLIPVLYFLFNLSIAATISLIFLACAFGVLALRSAFRAWQIRQRRIGSFRDFMNVKNRGSMEIRTLSDE</sequence>
<dbReference type="RefSeq" id="WP_094507478.1">
    <property type="nucleotide sequence ID" value="NZ_JBHEEK010000023.1"/>
</dbReference>
<keyword evidence="1" id="KW-1133">Transmembrane helix</keyword>
<keyword evidence="3" id="KW-1185">Reference proteome</keyword>
<comment type="caution">
    <text evidence="2">The sequence shown here is derived from an EMBL/GenBank/DDBJ whole genome shotgun (WGS) entry which is preliminary data.</text>
</comment>